<dbReference type="PANTHER" id="PTHR43179">
    <property type="entry name" value="RHAMNOSYLTRANSFERASE WBBL"/>
    <property type="match status" value="1"/>
</dbReference>
<name>A0A5E6MDN1_9BACT</name>
<dbReference type="EMBL" id="CABFUZ020000144">
    <property type="protein sequence ID" value="VVM07082.1"/>
    <property type="molecule type" value="Genomic_DNA"/>
</dbReference>
<feature type="non-terminal residue" evidence="3">
    <location>
        <position position="97"/>
    </location>
</feature>
<keyword evidence="4" id="KW-1185">Reference proteome</keyword>
<protein>
    <submittedName>
        <fullName evidence="3">Partial O-antigen biosynthesis protein</fullName>
    </submittedName>
</protein>
<dbReference type="Gene3D" id="3.90.550.10">
    <property type="entry name" value="Spore Coat Polysaccharide Biosynthesis Protein SpsA, Chain A"/>
    <property type="match status" value="1"/>
</dbReference>
<dbReference type="InterPro" id="IPR029044">
    <property type="entry name" value="Nucleotide-diphossugar_trans"/>
</dbReference>
<evidence type="ECO:0000259" key="2">
    <source>
        <dbReference type="Pfam" id="PF00535"/>
    </source>
</evidence>
<evidence type="ECO:0000313" key="3">
    <source>
        <dbReference type="EMBL" id="VVM07082.1"/>
    </source>
</evidence>
<proteinExistence type="predicted"/>
<dbReference type="PANTHER" id="PTHR43179:SF7">
    <property type="entry name" value="RHAMNOSYLTRANSFERASE WBBL"/>
    <property type="match status" value="1"/>
</dbReference>
<reference evidence="3" key="1">
    <citation type="submission" date="2019-09" db="EMBL/GenBank/DDBJ databases">
        <authorList>
            <person name="Cremers G."/>
        </authorList>
    </citation>
    <scope>NUCLEOTIDE SEQUENCE [LARGE SCALE GENOMIC DNA]</scope>
    <source>
        <strain evidence="3">3B</strain>
    </source>
</reference>
<accession>A0A5E6MDN1</accession>
<gene>
    <name evidence="3" type="primary">rfbC</name>
    <name evidence="3" type="ORF">MAMC_01421</name>
</gene>
<evidence type="ECO:0000256" key="1">
    <source>
        <dbReference type="SAM" id="MobiDB-lite"/>
    </source>
</evidence>
<dbReference type="RefSeq" id="WP_246189596.1">
    <property type="nucleotide sequence ID" value="NZ_CABFUZ020000144.1"/>
</dbReference>
<dbReference type="AlphaFoldDB" id="A0A5E6MDN1"/>
<dbReference type="Proteomes" id="UP000381693">
    <property type="component" value="Unassembled WGS sequence"/>
</dbReference>
<dbReference type="SUPFAM" id="SSF53448">
    <property type="entry name" value="Nucleotide-diphospho-sugar transferases"/>
    <property type="match status" value="1"/>
</dbReference>
<evidence type="ECO:0000313" key="4">
    <source>
        <dbReference type="Proteomes" id="UP000381693"/>
    </source>
</evidence>
<feature type="domain" description="Glycosyltransferase 2-like" evidence="2">
    <location>
        <begin position="27"/>
        <end position="96"/>
    </location>
</feature>
<dbReference type="InterPro" id="IPR001173">
    <property type="entry name" value="Glyco_trans_2-like"/>
</dbReference>
<feature type="region of interest" description="Disordered" evidence="1">
    <location>
        <begin position="1"/>
        <end position="21"/>
    </location>
</feature>
<comment type="caution">
    <text evidence="3">The sequence shown here is derived from an EMBL/GenBank/DDBJ whole genome shotgun (WGS) entry which is preliminary data.</text>
</comment>
<dbReference type="Pfam" id="PF00535">
    <property type="entry name" value="Glycos_transf_2"/>
    <property type="match status" value="1"/>
</dbReference>
<sequence>MTGCRATGPMPPKQLSGESGGTAPLVSVIIVTRNTRELVREAIRSVESSRVSFETELLLVDNGSTDGTSEEIPRSFPKAVYLRSSHNLGFAAAVDRA</sequence>
<organism evidence="3 4">
    <name type="scientific">Methylacidimicrobium cyclopophantes</name>
    <dbReference type="NCBI Taxonomy" id="1041766"/>
    <lineage>
        <taxon>Bacteria</taxon>
        <taxon>Pseudomonadati</taxon>
        <taxon>Verrucomicrobiota</taxon>
        <taxon>Methylacidimicrobium</taxon>
    </lineage>
</organism>